<comment type="caution">
    <text evidence="2">The sequence shown here is derived from an EMBL/GenBank/DDBJ whole genome shotgun (WGS) entry which is preliminary data.</text>
</comment>
<dbReference type="CDD" id="cd09272">
    <property type="entry name" value="RNase_HI_RT_Ty1"/>
    <property type="match status" value="1"/>
</dbReference>
<organism evidence="2 3">
    <name type="scientific">Sesamum angolense</name>
    <dbReference type="NCBI Taxonomy" id="2727404"/>
    <lineage>
        <taxon>Eukaryota</taxon>
        <taxon>Viridiplantae</taxon>
        <taxon>Streptophyta</taxon>
        <taxon>Embryophyta</taxon>
        <taxon>Tracheophyta</taxon>
        <taxon>Spermatophyta</taxon>
        <taxon>Magnoliopsida</taxon>
        <taxon>eudicotyledons</taxon>
        <taxon>Gunneridae</taxon>
        <taxon>Pentapetalae</taxon>
        <taxon>asterids</taxon>
        <taxon>lamiids</taxon>
        <taxon>Lamiales</taxon>
        <taxon>Pedaliaceae</taxon>
        <taxon>Sesamum</taxon>
    </lineage>
</organism>
<reference evidence="2" key="2">
    <citation type="journal article" date="2024" name="Plant">
        <title>Genomic evolution and insights into agronomic trait innovations of Sesamum species.</title>
        <authorList>
            <person name="Miao H."/>
            <person name="Wang L."/>
            <person name="Qu L."/>
            <person name="Liu H."/>
            <person name="Sun Y."/>
            <person name="Le M."/>
            <person name="Wang Q."/>
            <person name="Wei S."/>
            <person name="Zheng Y."/>
            <person name="Lin W."/>
            <person name="Duan Y."/>
            <person name="Cao H."/>
            <person name="Xiong S."/>
            <person name="Wang X."/>
            <person name="Wei L."/>
            <person name="Li C."/>
            <person name="Ma Q."/>
            <person name="Ju M."/>
            <person name="Zhao R."/>
            <person name="Li G."/>
            <person name="Mu C."/>
            <person name="Tian Q."/>
            <person name="Mei H."/>
            <person name="Zhang T."/>
            <person name="Gao T."/>
            <person name="Zhang H."/>
        </authorList>
    </citation>
    <scope>NUCLEOTIDE SEQUENCE</scope>
    <source>
        <strain evidence="2">K16</strain>
    </source>
</reference>
<evidence type="ECO:0000256" key="1">
    <source>
        <dbReference type="SAM" id="MobiDB-lite"/>
    </source>
</evidence>
<keyword evidence="3" id="KW-1185">Reference proteome</keyword>
<dbReference type="Proteomes" id="UP001289374">
    <property type="component" value="Unassembled WGS sequence"/>
</dbReference>
<dbReference type="AlphaFoldDB" id="A0AAE1WAQ0"/>
<gene>
    <name evidence="2" type="ORF">Sango_2302600</name>
</gene>
<sequence>MKSPHPLSGGVLVFTGSPDRDLGSRRPTESTPEAGLENNIRGDRLRYDLVDGSGLTSSNVIRLESLKSHENGEAKISCGSRWTRMVYDNSHKIMSKNPLTVILDNNKFNGTNYTDWLRSQRIVLDYENQGYIMDKPLPQTLPDGSSFEERETFEKWHVDHRKVQNIILVSMSNDVQKQYDRLDDVASNSTTHERVYAISNKHTRRVLGRRTRLQSRSYLSTLRKIKDVFLVYSSGELILEGFSDTSFQSDDDDAKSQSGIVFKLNGGVVAWKRPKQDIIADTTTEGEYIAASEAAWMKNYIQELGVIPSIVELVVIFCDNNGAIAQAKESKSHHRSKYILIRYHLLREIVGRGDVRMDRVSSAENTIDPLTRPVSQIAHAQYLEKMGLRQMSDWF</sequence>
<feature type="region of interest" description="Disordered" evidence="1">
    <location>
        <begin position="1"/>
        <end position="36"/>
    </location>
</feature>
<feature type="compositionally biased region" description="Basic and acidic residues" evidence="1">
    <location>
        <begin position="18"/>
        <end position="28"/>
    </location>
</feature>
<reference evidence="2" key="1">
    <citation type="submission" date="2020-06" db="EMBL/GenBank/DDBJ databases">
        <authorList>
            <person name="Li T."/>
            <person name="Hu X."/>
            <person name="Zhang T."/>
            <person name="Song X."/>
            <person name="Zhang H."/>
            <person name="Dai N."/>
            <person name="Sheng W."/>
            <person name="Hou X."/>
            <person name="Wei L."/>
        </authorList>
    </citation>
    <scope>NUCLEOTIDE SEQUENCE</scope>
    <source>
        <strain evidence="2">K16</strain>
        <tissue evidence="2">Leaf</tissue>
    </source>
</reference>
<proteinExistence type="predicted"/>
<accession>A0AAE1WAQ0</accession>
<protein>
    <submittedName>
        <fullName evidence="2">Retrovirus-related Pol polyprotein from transposon TNT 1-94</fullName>
    </submittedName>
</protein>
<evidence type="ECO:0000313" key="3">
    <source>
        <dbReference type="Proteomes" id="UP001289374"/>
    </source>
</evidence>
<name>A0AAE1WAQ0_9LAMI</name>
<dbReference type="PANTHER" id="PTHR11439">
    <property type="entry name" value="GAG-POL-RELATED RETROTRANSPOSON"/>
    <property type="match status" value="1"/>
</dbReference>
<evidence type="ECO:0000313" key="2">
    <source>
        <dbReference type="EMBL" id="KAK4389656.1"/>
    </source>
</evidence>
<dbReference type="PANTHER" id="PTHR11439:SF496">
    <property type="entry name" value="RNA-DIRECTED DNA POLYMERASE"/>
    <property type="match status" value="1"/>
</dbReference>
<dbReference type="EMBL" id="JACGWL010000013">
    <property type="protein sequence ID" value="KAK4389656.1"/>
    <property type="molecule type" value="Genomic_DNA"/>
</dbReference>